<evidence type="ECO:0000259" key="4">
    <source>
        <dbReference type="PROSITE" id="PS51746"/>
    </source>
</evidence>
<dbReference type="EMBL" id="JAIWYP010000001">
    <property type="protein sequence ID" value="KAH3877508.1"/>
    <property type="molecule type" value="Genomic_DNA"/>
</dbReference>
<dbReference type="PROSITE" id="PS51746">
    <property type="entry name" value="PPM_2"/>
    <property type="match status" value="1"/>
</dbReference>
<dbReference type="Proteomes" id="UP000828390">
    <property type="component" value="Unassembled WGS sequence"/>
</dbReference>
<dbReference type="Pfam" id="PF00481">
    <property type="entry name" value="PP2C"/>
    <property type="match status" value="1"/>
</dbReference>
<evidence type="ECO:0000313" key="6">
    <source>
        <dbReference type="Proteomes" id="UP000828390"/>
    </source>
</evidence>
<dbReference type="InterPro" id="IPR036457">
    <property type="entry name" value="PPM-type-like_dom_sf"/>
</dbReference>
<protein>
    <recommendedName>
        <fullName evidence="4">PPM-type phosphatase domain-containing protein</fullName>
    </recommendedName>
</protein>
<keyword evidence="2" id="KW-0378">Hydrolase</keyword>
<organism evidence="5 6">
    <name type="scientific">Dreissena polymorpha</name>
    <name type="common">Zebra mussel</name>
    <name type="synonym">Mytilus polymorpha</name>
    <dbReference type="NCBI Taxonomy" id="45954"/>
    <lineage>
        <taxon>Eukaryota</taxon>
        <taxon>Metazoa</taxon>
        <taxon>Spiralia</taxon>
        <taxon>Lophotrochozoa</taxon>
        <taxon>Mollusca</taxon>
        <taxon>Bivalvia</taxon>
        <taxon>Autobranchia</taxon>
        <taxon>Heteroconchia</taxon>
        <taxon>Euheterodonta</taxon>
        <taxon>Imparidentia</taxon>
        <taxon>Neoheterodontei</taxon>
        <taxon>Myida</taxon>
        <taxon>Dreissenoidea</taxon>
        <taxon>Dreissenidae</taxon>
        <taxon>Dreissena</taxon>
    </lineage>
</organism>
<accession>A0A9D4MJ81</accession>
<comment type="caution">
    <text evidence="5">The sequence shown here is derived from an EMBL/GenBank/DDBJ whole genome shotgun (WGS) entry which is preliminary data.</text>
</comment>
<dbReference type="GO" id="GO:0046872">
    <property type="term" value="F:metal ion binding"/>
    <property type="evidence" value="ECO:0007669"/>
    <property type="project" value="UniProtKB-KW"/>
</dbReference>
<feature type="domain" description="PPM-type phosphatase" evidence="4">
    <location>
        <begin position="151"/>
        <end position="244"/>
    </location>
</feature>
<dbReference type="InterPro" id="IPR000222">
    <property type="entry name" value="PP2C_BS"/>
</dbReference>
<dbReference type="GO" id="GO:0005634">
    <property type="term" value="C:nucleus"/>
    <property type="evidence" value="ECO:0007669"/>
    <property type="project" value="TreeGrafter"/>
</dbReference>
<dbReference type="InterPro" id="IPR001932">
    <property type="entry name" value="PPM-type_phosphatase-like_dom"/>
</dbReference>
<sequence length="244" mass="27453">MESQKSQDFKQFLKEFCDEFKKKCETDDSIPLRVANPRITPSELEGECLDWCLDHLSARGCPTGFSSLIARDVFTRLLAGDLQQFCTENSLNNGGDSETTGGKDERNEQYKKVKEYDAEILQKHLLLLLEAVCKLWLANFPVFSVSGREPVVSFHAIKNTRRKMEDTHVIIPDLNALFGITDQPPQAFYAVFDGHAGTDAPIFAAKHLHCNLVHRCGLAQDPAMACKKAFKVTDEQFIVKAIQE</sequence>
<dbReference type="GO" id="GO:0004722">
    <property type="term" value="F:protein serine/threonine phosphatase activity"/>
    <property type="evidence" value="ECO:0007669"/>
    <property type="project" value="InterPro"/>
</dbReference>
<evidence type="ECO:0000256" key="3">
    <source>
        <dbReference type="ARBA" id="ARBA00022912"/>
    </source>
</evidence>
<evidence type="ECO:0000256" key="2">
    <source>
        <dbReference type="ARBA" id="ARBA00022801"/>
    </source>
</evidence>
<reference evidence="5" key="2">
    <citation type="submission" date="2020-11" db="EMBL/GenBank/DDBJ databases">
        <authorList>
            <person name="McCartney M.A."/>
            <person name="Auch B."/>
            <person name="Kono T."/>
            <person name="Mallez S."/>
            <person name="Becker A."/>
            <person name="Gohl D.M."/>
            <person name="Silverstein K.A.T."/>
            <person name="Koren S."/>
            <person name="Bechman K.B."/>
            <person name="Herman A."/>
            <person name="Abrahante J.E."/>
            <person name="Garbe J."/>
        </authorList>
    </citation>
    <scope>NUCLEOTIDE SEQUENCE</scope>
    <source>
        <strain evidence="5">Duluth1</strain>
        <tissue evidence="5">Whole animal</tissue>
    </source>
</reference>
<keyword evidence="6" id="KW-1185">Reference proteome</keyword>
<gene>
    <name evidence="5" type="ORF">DPMN_001381</name>
</gene>
<dbReference type="PANTHER" id="PTHR13832">
    <property type="entry name" value="PROTEIN PHOSPHATASE 2C"/>
    <property type="match status" value="1"/>
</dbReference>
<dbReference type="SUPFAM" id="SSF81606">
    <property type="entry name" value="PP2C-like"/>
    <property type="match status" value="1"/>
</dbReference>
<evidence type="ECO:0000256" key="1">
    <source>
        <dbReference type="ARBA" id="ARBA00022723"/>
    </source>
</evidence>
<keyword evidence="3" id="KW-0904">Protein phosphatase</keyword>
<feature type="non-terminal residue" evidence="5">
    <location>
        <position position="1"/>
    </location>
</feature>
<dbReference type="PROSITE" id="PS01032">
    <property type="entry name" value="PPM_1"/>
    <property type="match status" value="1"/>
</dbReference>
<reference evidence="5" key="1">
    <citation type="journal article" date="2019" name="bioRxiv">
        <title>The Genome of the Zebra Mussel, Dreissena polymorpha: A Resource for Invasive Species Research.</title>
        <authorList>
            <person name="McCartney M.A."/>
            <person name="Auch B."/>
            <person name="Kono T."/>
            <person name="Mallez S."/>
            <person name="Zhang Y."/>
            <person name="Obille A."/>
            <person name="Becker A."/>
            <person name="Abrahante J.E."/>
            <person name="Garbe J."/>
            <person name="Badalamenti J.P."/>
            <person name="Herman A."/>
            <person name="Mangelson H."/>
            <person name="Liachko I."/>
            <person name="Sullivan S."/>
            <person name="Sone E.D."/>
            <person name="Koren S."/>
            <person name="Silverstein K.A.T."/>
            <person name="Beckman K.B."/>
            <person name="Gohl D.M."/>
        </authorList>
    </citation>
    <scope>NUCLEOTIDE SEQUENCE</scope>
    <source>
        <strain evidence="5">Duluth1</strain>
        <tissue evidence="5">Whole animal</tissue>
    </source>
</reference>
<evidence type="ECO:0000313" key="5">
    <source>
        <dbReference type="EMBL" id="KAH3877508.1"/>
    </source>
</evidence>
<dbReference type="InterPro" id="IPR015655">
    <property type="entry name" value="PP2C"/>
</dbReference>
<proteinExistence type="predicted"/>
<dbReference type="Gene3D" id="3.60.40.10">
    <property type="entry name" value="PPM-type phosphatase domain"/>
    <property type="match status" value="1"/>
</dbReference>
<dbReference type="AlphaFoldDB" id="A0A9D4MJ81"/>
<name>A0A9D4MJ81_DREPO</name>
<keyword evidence="1" id="KW-0479">Metal-binding</keyword>
<dbReference type="PANTHER" id="PTHR13832:SF535">
    <property type="entry name" value="PROTEIN PHOSPHATASE 1E"/>
    <property type="match status" value="1"/>
</dbReference>